<feature type="domain" description="FAD-binding FR-type" evidence="14">
    <location>
        <begin position="256"/>
        <end position="470"/>
    </location>
</feature>
<feature type="binding site" evidence="12">
    <location>
        <begin position="547"/>
        <end position="551"/>
    </location>
    <ligand>
        <name>NADP(+)</name>
        <dbReference type="ChEBI" id="CHEBI:58349"/>
    </ligand>
</feature>
<gene>
    <name evidence="15" type="ORF">CLV93_107158</name>
</gene>
<reference evidence="15 16" key="1">
    <citation type="submission" date="2018-03" db="EMBL/GenBank/DDBJ databases">
        <title>Genomic Encyclopedia of Archaeal and Bacterial Type Strains, Phase II (KMG-II): from individual species to whole genera.</title>
        <authorList>
            <person name="Goeker M."/>
        </authorList>
    </citation>
    <scope>NUCLEOTIDE SEQUENCE [LARGE SCALE GENOMIC DNA]</scope>
    <source>
        <strain evidence="15 16">DSM 27267</strain>
    </source>
</reference>
<feature type="binding site" evidence="12">
    <location>
        <begin position="408"/>
        <end position="411"/>
    </location>
    <ligand>
        <name>FAD</name>
        <dbReference type="ChEBI" id="CHEBI:57692"/>
    </ligand>
</feature>
<evidence type="ECO:0000313" key="16">
    <source>
        <dbReference type="Proteomes" id="UP000240621"/>
    </source>
</evidence>
<comment type="cofactor">
    <cofactor evidence="12">
        <name>FMN</name>
        <dbReference type="ChEBI" id="CHEBI:58210"/>
    </cofactor>
    <text evidence="12">Binds 1 FMN per subunit.</text>
</comment>
<dbReference type="Proteomes" id="UP000240621">
    <property type="component" value="Unassembled WGS sequence"/>
</dbReference>
<keyword evidence="7 12" id="KW-0521">NADP</keyword>
<dbReference type="InterPro" id="IPR039261">
    <property type="entry name" value="FNR_nucleotide-bd"/>
</dbReference>
<keyword evidence="3" id="KW-0028">Amino-acid biosynthesis</keyword>
<dbReference type="AlphaFoldDB" id="A0A2P8CAN6"/>
<feature type="domain" description="Flavodoxin-like" evidence="13">
    <location>
        <begin position="86"/>
        <end position="224"/>
    </location>
</feature>
<evidence type="ECO:0000256" key="6">
    <source>
        <dbReference type="ARBA" id="ARBA00022827"/>
    </source>
</evidence>
<comment type="catalytic activity">
    <reaction evidence="11">
        <text>hydrogen sulfide + 3 NADP(+) + 3 H2O = sulfite + 3 NADPH + 4 H(+)</text>
        <dbReference type="Rhea" id="RHEA:13801"/>
        <dbReference type="ChEBI" id="CHEBI:15377"/>
        <dbReference type="ChEBI" id="CHEBI:15378"/>
        <dbReference type="ChEBI" id="CHEBI:17359"/>
        <dbReference type="ChEBI" id="CHEBI:29919"/>
        <dbReference type="ChEBI" id="CHEBI:57783"/>
        <dbReference type="ChEBI" id="CHEBI:58349"/>
        <dbReference type="EC" id="1.8.1.2"/>
    </reaction>
</comment>
<evidence type="ECO:0000256" key="8">
    <source>
        <dbReference type="ARBA" id="ARBA00022982"/>
    </source>
</evidence>
<dbReference type="CDD" id="cd06199">
    <property type="entry name" value="SiR"/>
    <property type="match status" value="1"/>
</dbReference>
<keyword evidence="10" id="KW-0198">Cysteine biosynthesis</keyword>
<evidence type="ECO:0000256" key="9">
    <source>
        <dbReference type="ARBA" id="ARBA00023002"/>
    </source>
</evidence>
<evidence type="ECO:0000256" key="7">
    <source>
        <dbReference type="ARBA" id="ARBA00022857"/>
    </source>
</evidence>
<feature type="binding site" evidence="12">
    <location>
        <position position="583"/>
    </location>
    <ligand>
        <name>NADP(+)</name>
        <dbReference type="ChEBI" id="CHEBI:58349"/>
    </ligand>
</feature>
<proteinExistence type="predicted"/>
<name>A0A2P8CAN6_9BACT</name>
<organism evidence="15 16">
    <name type="scientific">Prolixibacter denitrificans</name>
    <dbReference type="NCBI Taxonomy" id="1541063"/>
    <lineage>
        <taxon>Bacteria</taxon>
        <taxon>Pseudomonadati</taxon>
        <taxon>Bacteroidota</taxon>
        <taxon>Bacteroidia</taxon>
        <taxon>Marinilabiliales</taxon>
        <taxon>Prolixibacteraceae</taxon>
        <taxon>Prolixibacter</taxon>
    </lineage>
</organism>
<dbReference type="FunFam" id="3.40.50.80:FF:000001">
    <property type="entry name" value="NADPH--cytochrome P450 reductase 1"/>
    <property type="match status" value="1"/>
</dbReference>
<dbReference type="InterPro" id="IPR029039">
    <property type="entry name" value="Flavoprotein-like_sf"/>
</dbReference>
<dbReference type="InterPro" id="IPR003097">
    <property type="entry name" value="CysJ-like_FAD-binding"/>
</dbReference>
<dbReference type="GO" id="GO:0004783">
    <property type="term" value="F:sulfite reductase (NADPH) activity"/>
    <property type="evidence" value="ECO:0007669"/>
    <property type="project" value="UniProtKB-EC"/>
</dbReference>
<dbReference type="InterPro" id="IPR001433">
    <property type="entry name" value="OxRdtase_FAD/NAD-bd"/>
</dbReference>
<sequence length="621" mass="70339">MSGGLKNFKGYCLQYLNCQVKDTMSNTFGSEIKNEFRAVNIESVTQQKKQLDWINNHLKGESFIPGKYFVHAEQQQKGSDDKKVSVTILYGTHTGHSEDIAYRLFDVAEASGFEAEIFLMEEYSYPEIANAQNVLMILPTHGEGDPPVNSVDMLAYLRGDECTSLDGVNYAVLALGDKIYKSYCKAGVDFDEVMKERGANNILPIVKCDVDYEEDAANWINTVLQVVREVNGASGSEPVAEVAEDTNAKDTGYSWQNPYFSRVKRKVRLSGEDSLKDVYHVELDIADSGFTYEPGDNVGVFGNNPAELVKGILEHTGLDGQTEVALKDWSLPLETALRNRLEINVLTSHMLASYHELTNNEALGDLLADEDKLDEYLYGHDVLDMLIDFPAKLTASQLVSVLPELSARLYSIASSQKIYPDEVHITVVAVRYRNRDRDRKGTCSTFLTDRIEEGSWIPIFIDRNLGFKMPEELDAPMIMVGAGTGVAPYRSFIQQRNGDHAHGDSWLFFGDQHKKTDYLYREDWENYRQQGVLTELSLAFSRDQEQKVYVQHRMVEKSKELYDWLQKGAYLYVCGDKTHMAHDVHETLKAIVASEGGLEPEKAEEFLKELKKQKRYQIDVY</sequence>
<dbReference type="PRINTS" id="PR00369">
    <property type="entry name" value="FLAVODOXIN"/>
</dbReference>
<dbReference type="Pfam" id="PF00258">
    <property type="entry name" value="Flavodoxin_1"/>
    <property type="match status" value="1"/>
</dbReference>
<evidence type="ECO:0000256" key="3">
    <source>
        <dbReference type="ARBA" id="ARBA00022605"/>
    </source>
</evidence>
<evidence type="ECO:0000256" key="2">
    <source>
        <dbReference type="ARBA" id="ARBA00022448"/>
    </source>
</evidence>
<keyword evidence="8" id="KW-0249">Electron transport</keyword>
<feature type="binding site" evidence="12">
    <location>
        <position position="621"/>
    </location>
    <ligand>
        <name>FAD</name>
        <dbReference type="ChEBI" id="CHEBI:57692"/>
    </ligand>
</feature>
<evidence type="ECO:0000256" key="4">
    <source>
        <dbReference type="ARBA" id="ARBA00022630"/>
    </source>
</evidence>
<dbReference type="Pfam" id="PF00667">
    <property type="entry name" value="FAD_binding_1"/>
    <property type="match status" value="1"/>
</dbReference>
<dbReference type="PROSITE" id="PS50902">
    <property type="entry name" value="FLAVODOXIN_LIKE"/>
    <property type="match status" value="1"/>
</dbReference>
<dbReference type="InterPro" id="IPR017938">
    <property type="entry name" value="Riboflavin_synthase-like_b-brl"/>
</dbReference>
<dbReference type="GO" id="GO:0050660">
    <property type="term" value="F:flavin adenine dinucleotide binding"/>
    <property type="evidence" value="ECO:0007669"/>
    <property type="project" value="InterPro"/>
</dbReference>
<dbReference type="Gene3D" id="3.40.50.360">
    <property type="match status" value="1"/>
</dbReference>
<dbReference type="InterPro" id="IPR023173">
    <property type="entry name" value="NADPH_Cyt_P450_Rdtase_alpha"/>
</dbReference>
<dbReference type="PANTHER" id="PTHR19384">
    <property type="entry name" value="NITRIC OXIDE SYNTHASE-RELATED"/>
    <property type="match status" value="1"/>
</dbReference>
<dbReference type="EMBL" id="PYGC01000007">
    <property type="protein sequence ID" value="PSK82044.1"/>
    <property type="molecule type" value="Genomic_DNA"/>
</dbReference>
<dbReference type="SUPFAM" id="SSF52343">
    <property type="entry name" value="Ferredoxin reductase-like, C-terminal NADP-linked domain"/>
    <property type="match status" value="1"/>
</dbReference>
<dbReference type="GO" id="GO:0010181">
    <property type="term" value="F:FMN binding"/>
    <property type="evidence" value="ECO:0007669"/>
    <property type="project" value="InterPro"/>
</dbReference>
<dbReference type="InterPro" id="IPR001709">
    <property type="entry name" value="Flavoprot_Pyr_Nucl_cyt_Rdtase"/>
</dbReference>
<dbReference type="PIRSF" id="PIRSF000207">
    <property type="entry name" value="SiR-FP_CysJ"/>
    <property type="match status" value="1"/>
</dbReference>
<dbReference type="SUPFAM" id="SSF52218">
    <property type="entry name" value="Flavoproteins"/>
    <property type="match status" value="1"/>
</dbReference>
<dbReference type="GO" id="GO:0019344">
    <property type="term" value="P:cysteine biosynthetic process"/>
    <property type="evidence" value="ECO:0007669"/>
    <property type="project" value="UniProtKB-KW"/>
</dbReference>
<dbReference type="PANTHER" id="PTHR19384:SF128">
    <property type="entry name" value="NADPH OXIDOREDUCTASE A"/>
    <property type="match status" value="1"/>
</dbReference>
<feature type="binding site" evidence="12">
    <location>
        <begin position="175"/>
        <end position="184"/>
    </location>
    <ligand>
        <name>FMN</name>
        <dbReference type="ChEBI" id="CHEBI:58210"/>
    </ligand>
</feature>
<comment type="cofactor">
    <cofactor evidence="12">
        <name>FAD</name>
        <dbReference type="ChEBI" id="CHEBI:57692"/>
    </cofactor>
    <text evidence="12">Binds 1 FAD per subunit.</text>
</comment>
<comment type="caution">
    <text evidence="15">The sequence shown here is derived from an EMBL/GenBank/DDBJ whole genome shotgun (WGS) entry which is preliminary data.</text>
</comment>
<accession>A0A2P8CAN6</accession>
<evidence type="ECO:0000256" key="12">
    <source>
        <dbReference type="PIRSR" id="PIRSR000207-1"/>
    </source>
</evidence>
<dbReference type="InterPro" id="IPR010199">
    <property type="entry name" value="CysJ"/>
</dbReference>
<feature type="binding site" evidence="12">
    <location>
        <position position="432"/>
    </location>
    <ligand>
        <name>FAD</name>
        <dbReference type="ChEBI" id="CHEBI:57692"/>
    </ligand>
</feature>
<feature type="binding site" evidence="12">
    <location>
        <begin position="441"/>
        <end position="444"/>
    </location>
    <ligand>
        <name>FAD</name>
        <dbReference type="ChEBI" id="CHEBI:57692"/>
    </ligand>
</feature>
<evidence type="ECO:0000259" key="14">
    <source>
        <dbReference type="PROSITE" id="PS51384"/>
    </source>
</evidence>
<dbReference type="InterPro" id="IPR008254">
    <property type="entry name" value="Flavodoxin/NO_synth"/>
</dbReference>
<dbReference type="Gene3D" id="1.20.990.10">
    <property type="entry name" value="NADPH-cytochrome p450 Reductase, Chain A, domain 3"/>
    <property type="match status" value="1"/>
</dbReference>
<dbReference type="EC" id="1.8.1.2" evidence="1"/>
<evidence type="ECO:0000256" key="10">
    <source>
        <dbReference type="ARBA" id="ARBA00023192"/>
    </source>
</evidence>
<dbReference type="Gene3D" id="3.40.50.80">
    <property type="entry name" value="Nucleotide-binding domain of ferredoxin-NADP reductase (FNR) module"/>
    <property type="match status" value="1"/>
</dbReference>
<dbReference type="GO" id="GO:0005829">
    <property type="term" value="C:cytosol"/>
    <property type="evidence" value="ECO:0007669"/>
    <property type="project" value="TreeGrafter"/>
</dbReference>
<evidence type="ECO:0000256" key="11">
    <source>
        <dbReference type="ARBA" id="ARBA00052219"/>
    </source>
</evidence>
<keyword evidence="5 12" id="KW-0288">FMN</keyword>
<keyword evidence="2" id="KW-0813">Transport</keyword>
<dbReference type="PROSITE" id="PS51384">
    <property type="entry name" value="FAD_FR"/>
    <property type="match status" value="1"/>
</dbReference>
<dbReference type="Gene3D" id="2.40.30.10">
    <property type="entry name" value="Translation factors"/>
    <property type="match status" value="1"/>
</dbReference>
<dbReference type="InterPro" id="IPR001094">
    <property type="entry name" value="Flavdoxin-like"/>
</dbReference>
<protein>
    <recommendedName>
        <fullName evidence="1">assimilatory sulfite reductase (NADPH)</fullName>
        <ecNumber evidence="1">1.8.1.2</ecNumber>
    </recommendedName>
</protein>
<evidence type="ECO:0000259" key="13">
    <source>
        <dbReference type="PROSITE" id="PS50902"/>
    </source>
</evidence>
<evidence type="ECO:0000256" key="1">
    <source>
        <dbReference type="ARBA" id="ARBA00012604"/>
    </source>
</evidence>
<keyword evidence="9" id="KW-0560">Oxidoreductase</keyword>
<dbReference type="Pfam" id="PF00175">
    <property type="entry name" value="NAD_binding_1"/>
    <property type="match status" value="1"/>
</dbReference>
<dbReference type="SUPFAM" id="SSF63380">
    <property type="entry name" value="Riboflavin synthase domain-like"/>
    <property type="match status" value="1"/>
</dbReference>
<keyword evidence="4" id="KW-0285">Flavoprotein</keyword>
<evidence type="ECO:0000313" key="15">
    <source>
        <dbReference type="EMBL" id="PSK82044.1"/>
    </source>
</evidence>
<feature type="binding site" evidence="12">
    <location>
        <begin position="541"/>
        <end position="542"/>
    </location>
    <ligand>
        <name>NADP(+)</name>
        <dbReference type="ChEBI" id="CHEBI:58349"/>
    </ligand>
</feature>
<dbReference type="PRINTS" id="PR00371">
    <property type="entry name" value="FPNCR"/>
</dbReference>
<keyword evidence="6 12" id="KW-0274">FAD</keyword>
<dbReference type="InterPro" id="IPR017927">
    <property type="entry name" value="FAD-bd_FR_type"/>
</dbReference>
<evidence type="ECO:0000256" key="5">
    <source>
        <dbReference type="ARBA" id="ARBA00022643"/>
    </source>
</evidence>